<reference evidence="1" key="1">
    <citation type="submission" date="2020-08" db="EMBL/GenBank/DDBJ databases">
        <title>Genome public.</title>
        <authorList>
            <person name="Liu C."/>
            <person name="Sun Q."/>
        </authorList>
    </citation>
    <scope>NUCLEOTIDE SEQUENCE</scope>
    <source>
        <strain evidence="1">H8</strain>
    </source>
</reference>
<dbReference type="InterPro" id="IPR002860">
    <property type="entry name" value="BNR_rpt"/>
</dbReference>
<name>A0A926I050_9FIRM</name>
<protein>
    <submittedName>
        <fullName evidence="1">Exo-alpha-sialidase</fullName>
    </submittedName>
</protein>
<dbReference type="RefSeq" id="WP_249313569.1">
    <property type="nucleotide sequence ID" value="NZ_JACRSU010000004.1"/>
</dbReference>
<evidence type="ECO:0000313" key="1">
    <source>
        <dbReference type="EMBL" id="MBC8541551.1"/>
    </source>
</evidence>
<proteinExistence type="predicted"/>
<dbReference type="Pfam" id="PF02012">
    <property type="entry name" value="BNR"/>
    <property type="match status" value="1"/>
</dbReference>
<accession>A0A926I050</accession>
<evidence type="ECO:0000313" key="2">
    <source>
        <dbReference type="Proteomes" id="UP000611762"/>
    </source>
</evidence>
<dbReference type="SUPFAM" id="SSF50939">
    <property type="entry name" value="Sialidases"/>
    <property type="match status" value="1"/>
</dbReference>
<dbReference type="AlphaFoldDB" id="A0A926I050"/>
<dbReference type="Proteomes" id="UP000611762">
    <property type="component" value="Unassembled WGS sequence"/>
</dbReference>
<gene>
    <name evidence="1" type="ORF">H8698_11235</name>
</gene>
<keyword evidence="2" id="KW-1185">Reference proteome</keyword>
<dbReference type="Gene3D" id="2.120.10.10">
    <property type="match status" value="2"/>
</dbReference>
<comment type="caution">
    <text evidence="1">The sequence shown here is derived from an EMBL/GenBank/DDBJ whole genome shotgun (WGS) entry which is preliminary data.</text>
</comment>
<sequence>MDDFKNIKNGLILPSIGYADQPKLIEADNGTWVYTITTGEGAEGTKNTFVGIALSRDLGKTWSELKRIDDSPFESSYSSLFKTDFGRIYCFYDFNTDGLNTDDEIEEADGTVSRAQRFDMGFGIFCFKYSDDNGQTWSKKRFEIPMRDFDIDFANPIKVRGKTRRCFWNVSNPFALGGAFYHPMNKIMYQNGDVLYRTEGVLLKSDNLLTEKDPEKIRWETLPEGTKGIQSPAGTRISEEHCYVPLSDGTIYDVFRTIDGMPGYTRSQNGGRTFDAPRYQCFADGTEMKHPRAANFVWKCKNGKYLYWFHNTNGEEWGGRNPAWLCGGVECDSENGKTIKWSKPEIVLFSEDKKEGMSYPDLFECGGNYYLAETQKTVTRLHKIPKEFLSGLWSEVDD</sequence>
<dbReference type="EMBL" id="JACRSU010000004">
    <property type="protein sequence ID" value="MBC8541551.1"/>
    <property type="molecule type" value="Genomic_DNA"/>
</dbReference>
<dbReference type="CDD" id="cd15482">
    <property type="entry name" value="Sialidase_non-viral"/>
    <property type="match status" value="1"/>
</dbReference>
<organism evidence="1 2">
    <name type="scientific">Congzhengia minquanensis</name>
    <dbReference type="NCBI Taxonomy" id="2763657"/>
    <lineage>
        <taxon>Bacteria</taxon>
        <taxon>Bacillati</taxon>
        <taxon>Bacillota</taxon>
        <taxon>Clostridia</taxon>
        <taxon>Eubacteriales</taxon>
        <taxon>Oscillospiraceae</taxon>
        <taxon>Congzhengia</taxon>
    </lineage>
</organism>
<dbReference type="InterPro" id="IPR036278">
    <property type="entry name" value="Sialidase_sf"/>
</dbReference>